<feature type="chain" id="PRO_5019739907" evidence="2">
    <location>
        <begin position="29"/>
        <end position="522"/>
    </location>
</feature>
<dbReference type="InterPro" id="IPR006311">
    <property type="entry name" value="TAT_signal"/>
</dbReference>
<keyword evidence="2" id="KW-0732">Signal</keyword>
<name>A0A495XKH8_9PSEU</name>
<proteinExistence type="predicted"/>
<evidence type="ECO:0000313" key="3">
    <source>
        <dbReference type="EMBL" id="RKT74617.1"/>
    </source>
</evidence>
<organism evidence="3 4">
    <name type="scientific">Saccharothrix variisporea</name>
    <dbReference type="NCBI Taxonomy" id="543527"/>
    <lineage>
        <taxon>Bacteria</taxon>
        <taxon>Bacillati</taxon>
        <taxon>Actinomycetota</taxon>
        <taxon>Actinomycetes</taxon>
        <taxon>Pseudonocardiales</taxon>
        <taxon>Pseudonocardiaceae</taxon>
        <taxon>Saccharothrix</taxon>
    </lineage>
</organism>
<dbReference type="OrthoDB" id="9758917at2"/>
<dbReference type="Proteomes" id="UP000272729">
    <property type="component" value="Unassembled WGS sequence"/>
</dbReference>
<gene>
    <name evidence="3" type="ORF">DFJ66_7982</name>
</gene>
<dbReference type="PROSITE" id="PS51318">
    <property type="entry name" value="TAT"/>
    <property type="match status" value="1"/>
</dbReference>
<evidence type="ECO:0000256" key="2">
    <source>
        <dbReference type="SAM" id="SignalP"/>
    </source>
</evidence>
<feature type="region of interest" description="Disordered" evidence="1">
    <location>
        <begin position="495"/>
        <end position="522"/>
    </location>
</feature>
<dbReference type="AlphaFoldDB" id="A0A495XKH8"/>
<evidence type="ECO:0000256" key="1">
    <source>
        <dbReference type="SAM" id="MobiDB-lite"/>
    </source>
</evidence>
<sequence length="522" mass="52385">MSRRLRRALLPLSAAAALLVAANGTAGATGSAAQAIAAVNPAVAARLQPHEGLLSAPTSITTPLPADPAGALATAVSALSGGVGLPQDATAAIAAAGLAGEVAGRVANVLTAMAVCRQVTETHFAAVPTASLPLVLKTGGTLDPLAHADIRACAEPVWRRTVELQLVLDDLAAAQAASCAVPGTADLDLWPVLRLDGGTCDNNTYVHDYLLIVDVGGDDTYRNNAGGNLVDLNFSPAGSAVTGLRGTGPAKGCQRAIPGLTALDCVPAVGVLLDLAGQDTYGVRETPDHDTGCTTDPVVRRMMTAGAGFLGVSVLRDSGGTADTYTGKTGALGAGHVFGVGLLSDDGGNDTYTAVRNSQGFALVGGFGLLHDEAGADTYDYYVPAPINPAAPNQTEGAGGVRDDEGEGLCDRIPRFVQGTANVLPGTTGVLIDDAGADSYHGAFAGEFIGPIQNPSTRAGSLGFGNNQGLGVFLDRATGDDTYVVDGEPTVVGVPARGDDVTVQPGNDSTGSGLGEGLFIDQ</sequence>
<comment type="caution">
    <text evidence="3">The sequence shown here is derived from an EMBL/GenBank/DDBJ whole genome shotgun (WGS) entry which is preliminary data.</text>
</comment>
<feature type="signal peptide" evidence="2">
    <location>
        <begin position="1"/>
        <end position="28"/>
    </location>
</feature>
<evidence type="ECO:0000313" key="4">
    <source>
        <dbReference type="Proteomes" id="UP000272729"/>
    </source>
</evidence>
<keyword evidence="4" id="KW-1185">Reference proteome</keyword>
<accession>A0A495XKH8</accession>
<dbReference type="RefSeq" id="WP_147459511.1">
    <property type="nucleotide sequence ID" value="NZ_JBIUBA010000006.1"/>
</dbReference>
<protein>
    <submittedName>
        <fullName evidence="3">Uncharacterized protein</fullName>
    </submittedName>
</protein>
<reference evidence="3 4" key="1">
    <citation type="submission" date="2018-10" db="EMBL/GenBank/DDBJ databases">
        <title>Sequencing the genomes of 1000 actinobacteria strains.</title>
        <authorList>
            <person name="Klenk H.-P."/>
        </authorList>
    </citation>
    <scope>NUCLEOTIDE SEQUENCE [LARGE SCALE GENOMIC DNA]</scope>
    <source>
        <strain evidence="3 4">DSM 43911</strain>
    </source>
</reference>
<dbReference type="EMBL" id="RBXR01000001">
    <property type="protein sequence ID" value="RKT74617.1"/>
    <property type="molecule type" value="Genomic_DNA"/>
</dbReference>